<dbReference type="AlphaFoldDB" id="F8E379"/>
<dbReference type="InterPro" id="IPR001207">
    <property type="entry name" value="Transposase_mutator"/>
</dbReference>
<keyword evidence="6" id="KW-0814">Transposable element</keyword>
<evidence type="ECO:0000256" key="4">
    <source>
        <dbReference type="ARBA" id="ARBA00023125"/>
    </source>
</evidence>
<reference evidence="7 8" key="1">
    <citation type="journal article" date="2012" name="BMC Genomics">
        <title>Complete genome sequence, lifestyle, and multi-drug resistance of the human pathogen Corynebacterium resistens DSM 45100 isolated from blood samples of a leukemia patient.</title>
        <authorList>
            <person name="Schroder J."/>
            <person name="Maus I."/>
            <person name="Meyer K."/>
            <person name="Wordemann S."/>
            <person name="Blom J."/>
            <person name="Jaenicke S."/>
            <person name="Schneider J."/>
            <person name="Trost E."/>
            <person name="Tauch A."/>
        </authorList>
    </citation>
    <scope>NUCLEOTIDE SEQUENCE [LARGE SCALE GENOMIC DNA]</scope>
    <source>
        <strain evidence="8">DSM 45100 / JCM 12819 / CCUG 50093 / GTC 2026 / SICGH 158</strain>
    </source>
</reference>
<organism evidence="7 8">
    <name type="scientific">Corynebacterium resistens (strain DSM 45100 / JCM 12819 / GTC 2026 / SICGH 158)</name>
    <dbReference type="NCBI Taxonomy" id="662755"/>
    <lineage>
        <taxon>Bacteria</taxon>
        <taxon>Bacillati</taxon>
        <taxon>Actinomycetota</taxon>
        <taxon>Actinomycetes</taxon>
        <taxon>Mycobacteriales</taxon>
        <taxon>Corynebacteriaceae</taxon>
        <taxon>Corynebacterium</taxon>
    </lineage>
</organism>
<evidence type="ECO:0000313" key="7">
    <source>
        <dbReference type="EMBL" id="AEI10351.1"/>
    </source>
</evidence>
<dbReference type="GO" id="GO:0004803">
    <property type="term" value="F:transposase activity"/>
    <property type="evidence" value="ECO:0007669"/>
    <property type="project" value="UniProtKB-UniRule"/>
</dbReference>
<keyword evidence="8" id="KW-1185">Reference proteome</keyword>
<dbReference type="eggNOG" id="COG3328">
    <property type="taxonomic scope" value="Bacteria"/>
</dbReference>
<evidence type="ECO:0000256" key="5">
    <source>
        <dbReference type="ARBA" id="ARBA00023172"/>
    </source>
</evidence>
<dbReference type="KEGG" id="crd:CRES_1998"/>
<evidence type="ECO:0000313" key="8">
    <source>
        <dbReference type="Proteomes" id="UP000000492"/>
    </source>
</evidence>
<keyword evidence="5 6" id="KW-0233">DNA recombination</keyword>
<dbReference type="EMBL" id="CP002857">
    <property type="protein sequence ID" value="AEI10351.1"/>
    <property type="molecule type" value="Genomic_DNA"/>
</dbReference>
<dbReference type="PANTHER" id="PTHR33217">
    <property type="entry name" value="TRANSPOSASE FOR INSERTION SEQUENCE ELEMENT IS1081"/>
    <property type="match status" value="1"/>
</dbReference>
<comment type="function">
    <text evidence="1 6">Required for the transposition of the insertion element.</text>
</comment>
<dbReference type="GO" id="GO:0006313">
    <property type="term" value="P:DNA transposition"/>
    <property type="evidence" value="ECO:0007669"/>
    <property type="project" value="UniProtKB-UniRule"/>
</dbReference>
<proteinExistence type="inferred from homology"/>
<evidence type="ECO:0000256" key="6">
    <source>
        <dbReference type="RuleBase" id="RU365089"/>
    </source>
</evidence>
<gene>
    <name evidence="7" type="ordered locus">CRES_1998</name>
</gene>
<comment type="similarity">
    <text evidence="2 6">Belongs to the transposase mutator family.</text>
</comment>
<evidence type="ECO:0000256" key="1">
    <source>
        <dbReference type="ARBA" id="ARBA00002190"/>
    </source>
</evidence>
<dbReference type="Pfam" id="PF00872">
    <property type="entry name" value="Transposase_mut"/>
    <property type="match status" value="1"/>
</dbReference>
<dbReference type="Proteomes" id="UP000000492">
    <property type="component" value="Chromosome"/>
</dbReference>
<keyword evidence="4 6" id="KW-0238">DNA-binding</keyword>
<dbReference type="HOGENOM" id="CLU_036805_2_0_11"/>
<dbReference type="GO" id="GO:0003677">
    <property type="term" value="F:DNA binding"/>
    <property type="evidence" value="ECO:0007669"/>
    <property type="project" value="UniProtKB-UniRule"/>
</dbReference>
<dbReference type="PROSITE" id="PS01007">
    <property type="entry name" value="TRANSPOSASE_MUTATOR"/>
    <property type="match status" value="1"/>
</dbReference>
<accession>F8E379</accession>
<dbReference type="PANTHER" id="PTHR33217:SF8">
    <property type="entry name" value="MUTATOR FAMILY TRANSPOSASE"/>
    <property type="match status" value="1"/>
</dbReference>
<dbReference type="NCBIfam" id="NF033543">
    <property type="entry name" value="transpos_IS256"/>
    <property type="match status" value="1"/>
</dbReference>
<evidence type="ECO:0000256" key="2">
    <source>
        <dbReference type="ARBA" id="ARBA00010961"/>
    </source>
</evidence>
<sequence>MTTVSPKKGHDPARVNEITEKLMENPELASLKSELSTSADDASDLVKGLLQASINAGLQAEMDAHLGYGHSDRKTKAQVEPTHGGNHRNGSYTKTVHSGYGAVEVTVPRDRAGTFTPKMVPKGARRLTELDDMIVSLYAGGMTVRDIQHHLTTTLGVDVSPDTISTITDAVLDEVMIWQNRQLDEFYPVIFLDALRVKIRDGHRVVNKACYMAVGIDIDGIKHILGLWIAENEGAAFWASVCADLANRGVQDVFIVCCDGLKGLPEAVEATWPNSMVQTCIVHLIRAANRWVSYQDRKSVSRALREVYTAANEDTARAGLDAFEASELGQKYPQSVKVWRDARGRFIPFLQFPPAARRVLYTTNSIESLNAELRKATRNRGQFPNDTAALKTLWLMICNIEDKRAAQRAKKAKRDIECNG</sequence>
<protein>
    <recommendedName>
        <fullName evidence="6">Mutator family transposase</fullName>
    </recommendedName>
</protein>
<evidence type="ECO:0000256" key="3">
    <source>
        <dbReference type="ARBA" id="ARBA00022578"/>
    </source>
</evidence>
<name>F8E379_CORRG</name>
<keyword evidence="3 6" id="KW-0815">Transposition</keyword>